<sequence length="85" mass="9480">MSAAPSGATAPIAKAQKLVQFLSWLHGNGLDIDIQKMSPASLAAFGLGWYINDNLTRDEKESWQRQLDDEFKRSVERQEKAEADS</sequence>
<dbReference type="EMBL" id="FAXA01000450">
    <property type="protein sequence ID" value="CUV03671.1"/>
    <property type="molecule type" value="Genomic_DNA"/>
</dbReference>
<accession>A0A160VBN2</accession>
<dbReference type="AlphaFoldDB" id="A0A160VBN2"/>
<gene>
    <name evidence="1" type="ORF">MGWOODY_Clf2129</name>
</gene>
<proteinExistence type="predicted"/>
<organism evidence="1">
    <name type="scientific">hydrothermal vent metagenome</name>
    <dbReference type="NCBI Taxonomy" id="652676"/>
    <lineage>
        <taxon>unclassified sequences</taxon>
        <taxon>metagenomes</taxon>
        <taxon>ecological metagenomes</taxon>
    </lineage>
</organism>
<reference evidence="1" key="1">
    <citation type="submission" date="2015-10" db="EMBL/GenBank/DDBJ databases">
        <authorList>
            <person name="Gilbert D.G."/>
        </authorList>
    </citation>
    <scope>NUCLEOTIDE SEQUENCE</scope>
</reference>
<name>A0A160VBN2_9ZZZZ</name>
<evidence type="ECO:0000313" key="1">
    <source>
        <dbReference type="EMBL" id="CUV03671.1"/>
    </source>
</evidence>
<protein>
    <submittedName>
        <fullName evidence="1">Uncharacterized protein</fullName>
    </submittedName>
</protein>